<dbReference type="eggNOG" id="COG1887">
    <property type="taxonomic scope" value="Bacteria"/>
</dbReference>
<dbReference type="OrthoDB" id="6212418at2"/>
<dbReference type="HOGENOM" id="CLU_787426_0_0_6"/>
<dbReference type="Gene3D" id="3.40.50.12580">
    <property type="match status" value="1"/>
</dbReference>
<protein>
    <submittedName>
        <fullName evidence="1">CDP-glycerol:poly(Glycerophosphate)glycerophosph otransferase</fullName>
    </submittedName>
</protein>
<dbReference type="GO" id="GO:0016740">
    <property type="term" value="F:transferase activity"/>
    <property type="evidence" value="ECO:0007669"/>
    <property type="project" value="UniProtKB-KW"/>
</dbReference>
<dbReference type="KEGG" id="fbl:Fbal_0143"/>
<dbReference type="InterPro" id="IPR043148">
    <property type="entry name" value="TagF_C"/>
</dbReference>
<dbReference type="GeneID" id="67180385"/>
<dbReference type="PIRSF" id="PIRSF028458">
    <property type="entry name" value="UCP028458_glyceroPtfrase"/>
    <property type="match status" value="1"/>
</dbReference>
<dbReference type="SUPFAM" id="SSF53756">
    <property type="entry name" value="UDP-Glycosyltransferase/glycogen phosphorylase"/>
    <property type="match status" value="1"/>
</dbReference>
<keyword evidence="1" id="KW-0808">Transferase</keyword>
<dbReference type="Proteomes" id="UP000006683">
    <property type="component" value="Chromosome"/>
</dbReference>
<accession>E1SW57</accession>
<name>E1SW57_FERBD</name>
<organism evidence="1 2">
    <name type="scientific">Ferrimonas balearica (strain DSM 9799 / CCM 4581 / KCTC 23876 / PAT)</name>
    <dbReference type="NCBI Taxonomy" id="550540"/>
    <lineage>
        <taxon>Bacteria</taxon>
        <taxon>Pseudomonadati</taxon>
        <taxon>Pseudomonadota</taxon>
        <taxon>Gammaproteobacteria</taxon>
        <taxon>Alteromonadales</taxon>
        <taxon>Ferrimonadaceae</taxon>
        <taxon>Ferrimonas</taxon>
    </lineage>
</organism>
<keyword evidence="2" id="KW-1185">Reference proteome</keyword>
<proteinExistence type="predicted"/>
<evidence type="ECO:0000313" key="1">
    <source>
        <dbReference type="EMBL" id="ADN74357.1"/>
    </source>
</evidence>
<dbReference type="STRING" id="550540.Fbal_0143"/>
<evidence type="ECO:0000313" key="2">
    <source>
        <dbReference type="Proteomes" id="UP000006683"/>
    </source>
</evidence>
<dbReference type="InterPro" id="IPR016886">
    <property type="entry name" value="UCP028458_glyceroPtfrase"/>
</dbReference>
<dbReference type="AlphaFoldDB" id="E1SW57"/>
<sequence>MHRYLFYIEQPYSFSILRPLQAKIREQGGEVRWFLKGDKVQHSGLADDETALMSVAEVQAYQPRAVFVPGNVVPDFFPGVKVQVFHGLEWKKKGHFRIRGFFDLYCTHGPITTDRFRKLGQQHGDYFEVIETGWPKMDPYLGQQSHQRTDPPTVIYAPTFSPALTSVPDLFPQIKSLSEQGTFRFVVKFHPKMDPEWVARYRAIEGPFLQVSNEADLLKVFGEGDVVLSDTSSAVTEALMLGKVVVTYKNSQPQPCLLDFADPTQLASQLTQGLAPSAALNAEIEQYLGQVHPQLDGGASERVLVAVEQVVAQGVRPKPWNLLRKWKIRRALGYYHWR</sequence>
<dbReference type="RefSeq" id="WP_013343663.1">
    <property type="nucleotide sequence ID" value="NC_014541.1"/>
</dbReference>
<dbReference type="EMBL" id="CP002209">
    <property type="protein sequence ID" value="ADN74357.1"/>
    <property type="molecule type" value="Genomic_DNA"/>
</dbReference>
<gene>
    <name evidence="1" type="ordered locus">Fbal_0143</name>
</gene>
<reference evidence="1 2" key="1">
    <citation type="journal article" date="2010" name="Stand. Genomic Sci.">
        <title>Complete genome sequence of Ferrimonas balearica type strain (PAT).</title>
        <authorList>
            <person name="Nolan M."/>
            <person name="Sikorski J."/>
            <person name="Davenport K."/>
            <person name="Lucas S."/>
            <person name="Glavina Del Rio T."/>
            <person name="Tice H."/>
            <person name="Cheng J."/>
            <person name="Goodwin L."/>
            <person name="Pitluck S."/>
            <person name="Liolios K."/>
            <person name="Ivanova N."/>
            <person name="Mavromatis K."/>
            <person name="Ovchinnikova G."/>
            <person name="Pati A."/>
            <person name="Chen A."/>
            <person name="Palaniappan K."/>
            <person name="Land M."/>
            <person name="Hauser L."/>
            <person name="Chang Y."/>
            <person name="Jeffries C."/>
            <person name="Tapia R."/>
            <person name="Brettin T."/>
            <person name="Detter J."/>
            <person name="Han C."/>
            <person name="Yasawong M."/>
            <person name="Rohde M."/>
            <person name="Tindall B."/>
            <person name="Goker M."/>
            <person name="Woyke T."/>
            <person name="Bristow J."/>
            <person name="Eisen J."/>
            <person name="Markowitz V."/>
            <person name="Hugenholtz P."/>
            <person name="Kyrpides N."/>
            <person name="Klenk H."/>
            <person name="Lapidus A."/>
        </authorList>
    </citation>
    <scope>NUCLEOTIDE SEQUENCE [LARGE SCALE GENOMIC DNA]</scope>
    <source>
        <strain evidence="2">DSM 9799 / CCM 4581 / KCTC 23876 / PAT</strain>
    </source>
</reference>